<dbReference type="InterPro" id="IPR012854">
    <property type="entry name" value="Cu_amine_oxidase-like_N"/>
</dbReference>
<evidence type="ECO:0000259" key="2">
    <source>
        <dbReference type="Pfam" id="PF07833"/>
    </source>
</evidence>
<proteinExistence type="predicted"/>
<evidence type="ECO:0000313" key="4">
    <source>
        <dbReference type="Proteomes" id="UP000886818"/>
    </source>
</evidence>
<accession>A0ABX8RGB5</accession>
<feature type="transmembrane region" description="Helical" evidence="1">
    <location>
        <begin position="12"/>
        <end position="31"/>
    </location>
</feature>
<sequence length="237" mass="26916">MNNLLSKYKHFITGIIIGGILGAGTLSYAAISGPISAWVKENISFEFNGEKKELPKSDKVLVYENKVYVPAWFIAENLGATLEWNKGRKTIQINAKNQKEKEEKQIKIPTEDYETMPVKKLVDDVLITVNSISIDTDETRVYLKVKNIGEKDIVIEQGKTKLVANNKTYEQKDIVSKVLHAFSQIWFNNIKEDDEVEGMIKLPPIKKDTKNVTLILKMLQNDGSGKETEIKFNIKLK</sequence>
<reference evidence="3" key="1">
    <citation type="submission" date="2021-07" db="EMBL/GenBank/DDBJ databases">
        <title>Complete genome sequence of Crassaminicella sp. 143-21, isolated from a deep-sea hydrothermal vent.</title>
        <authorList>
            <person name="Li X."/>
        </authorList>
    </citation>
    <scope>NUCLEOTIDE SEQUENCE</scope>
    <source>
        <strain evidence="3">143-21</strain>
    </source>
</reference>
<keyword evidence="1" id="KW-0472">Membrane</keyword>
<evidence type="ECO:0000313" key="3">
    <source>
        <dbReference type="EMBL" id="QXM06745.1"/>
    </source>
</evidence>
<dbReference type="RefSeq" id="WP_218283440.1">
    <property type="nucleotide sequence ID" value="NZ_CP078093.1"/>
</dbReference>
<name>A0ABX8RGB5_9CLOT</name>
<dbReference type="Proteomes" id="UP000886818">
    <property type="component" value="Chromosome"/>
</dbReference>
<keyword evidence="1" id="KW-0812">Transmembrane</keyword>
<protein>
    <submittedName>
        <fullName evidence="3">Copper amine oxidase N-terminal domain-containing protein</fullName>
    </submittedName>
</protein>
<organism evidence="3 4">
    <name type="scientific">Crassaminicella indica</name>
    <dbReference type="NCBI Taxonomy" id="2855394"/>
    <lineage>
        <taxon>Bacteria</taxon>
        <taxon>Bacillati</taxon>
        <taxon>Bacillota</taxon>
        <taxon>Clostridia</taxon>
        <taxon>Eubacteriales</taxon>
        <taxon>Clostridiaceae</taxon>
        <taxon>Crassaminicella</taxon>
    </lineage>
</organism>
<feature type="domain" description="Copper amine oxidase-like N-terminal" evidence="2">
    <location>
        <begin position="50"/>
        <end position="101"/>
    </location>
</feature>
<evidence type="ECO:0000256" key="1">
    <source>
        <dbReference type="SAM" id="Phobius"/>
    </source>
</evidence>
<dbReference type="Pfam" id="PF07833">
    <property type="entry name" value="Cu_amine_oxidN1"/>
    <property type="match status" value="1"/>
</dbReference>
<keyword evidence="1" id="KW-1133">Transmembrane helix</keyword>
<keyword evidence="4" id="KW-1185">Reference proteome</keyword>
<dbReference type="EMBL" id="CP078093">
    <property type="protein sequence ID" value="QXM06745.1"/>
    <property type="molecule type" value="Genomic_DNA"/>
</dbReference>
<gene>
    <name evidence="3" type="ORF">KVH43_03215</name>
</gene>